<dbReference type="Proteomes" id="UP000887013">
    <property type="component" value="Unassembled WGS sequence"/>
</dbReference>
<sequence>MPLAHDPDIYQSTCLYCRDTSLAAYRLVQLLYALCPIVSKESGVPFRVSLRASCARALEAEIEGPTRWPGPPSSQAPSAIVVRRDSIVVGTSALWRC</sequence>
<dbReference type="AlphaFoldDB" id="A0A8X6P091"/>
<comment type="caution">
    <text evidence="1">The sequence shown here is derived from an EMBL/GenBank/DDBJ whole genome shotgun (WGS) entry which is preliminary data.</text>
</comment>
<proteinExistence type="predicted"/>
<organism evidence="1 2">
    <name type="scientific">Nephila pilipes</name>
    <name type="common">Giant wood spider</name>
    <name type="synonym">Nephila maculata</name>
    <dbReference type="NCBI Taxonomy" id="299642"/>
    <lineage>
        <taxon>Eukaryota</taxon>
        <taxon>Metazoa</taxon>
        <taxon>Ecdysozoa</taxon>
        <taxon>Arthropoda</taxon>
        <taxon>Chelicerata</taxon>
        <taxon>Arachnida</taxon>
        <taxon>Araneae</taxon>
        <taxon>Araneomorphae</taxon>
        <taxon>Entelegynae</taxon>
        <taxon>Araneoidea</taxon>
        <taxon>Nephilidae</taxon>
        <taxon>Nephila</taxon>
    </lineage>
</organism>
<name>A0A8X6P091_NEPPI</name>
<protein>
    <submittedName>
        <fullName evidence="1">Uncharacterized protein</fullName>
    </submittedName>
</protein>
<reference evidence="1" key="1">
    <citation type="submission" date="2020-08" db="EMBL/GenBank/DDBJ databases">
        <title>Multicomponent nature underlies the extraordinary mechanical properties of spider dragline silk.</title>
        <authorList>
            <person name="Kono N."/>
            <person name="Nakamura H."/>
            <person name="Mori M."/>
            <person name="Yoshida Y."/>
            <person name="Ohtoshi R."/>
            <person name="Malay A.D."/>
            <person name="Moran D.A.P."/>
            <person name="Tomita M."/>
            <person name="Numata K."/>
            <person name="Arakawa K."/>
        </authorList>
    </citation>
    <scope>NUCLEOTIDE SEQUENCE</scope>
</reference>
<accession>A0A8X6P091</accession>
<evidence type="ECO:0000313" key="2">
    <source>
        <dbReference type="Proteomes" id="UP000887013"/>
    </source>
</evidence>
<keyword evidence="2" id="KW-1185">Reference proteome</keyword>
<dbReference type="EMBL" id="BMAW01110146">
    <property type="protein sequence ID" value="GFT41677.1"/>
    <property type="molecule type" value="Genomic_DNA"/>
</dbReference>
<evidence type="ECO:0000313" key="1">
    <source>
        <dbReference type="EMBL" id="GFT41677.1"/>
    </source>
</evidence>
<gene>
    <name evidence="1" type="ORF">NPIL_691961</name>
</gene>